<reference evidence="4 5" key="1">
    <citation type="journal article" date="2016" name="Nat. Commun.">
        <title>Thousands of microbial genomes shed light on interconnected biogeochemical processes in an aquifer system.</title>
        <authorList>
            <person name="Anantharaman K."/>
            <person name="Brown C.T."/>
            <person name="Hug L.A."/>
            <person name="Sharon I."/>
            <person name="Castelle C.J."/>
            <person name="Probst A.J."/>
            <person name="Thomas B.C."/>
            <person name="Singh A."/>
            <person name="Wilkins M.J."/>
            <person name="Karaoz U."/>
            <person name="Brodie E.L."/>
            <person name="Williams K.H."/>
            <person name="Hubbard S.S."/>
            <person name="Banfield J.F."/>
        </authorList>
    </citation>
    <scope>NUCLEOTIDE SEQUENCE [LARGE SCALE GENOMIC DNA]</scope>
</reference>
<feature type="chain" id="PRO_5009225509" description="UPF0301 protein A2V92_06770" evidence="3">
    <location>
        <begin position="20"/>
        <end position="187"/>
    </location>
</feature>
<evidence type="ECO:0000313" key="4">
    <source>
        <dbReference type="EMBL" id="OGI44267.1"/>
    </source>
</evidence>
<feature type="signal peptide" evidence="3">
    <location>
        <begin position="1"/>
        <end position="19"/>
    </location>
</feature>
<dbReference type="Gene3D" id="3.40.1740.10">
    <property type="entry name" value="VC0467-like"/>
    <property type="match status" value="1"/>
</dbReference>
<evidence type="ECO:0000256" key="1">
    <source>
        <dbReference type="ARBA" id="ARBA00009600"/>
    </source>
</evidence>
<accession>A0A1F6TGK2</accession>
<sequence>MKSATSLANHFLIAMPALADANFARTVTLICEHSGEGAMGIVINRPTDLRLRDILQQMKINAANSASADLPVHLGGPVQGNRGFVLHQPLGQWESTLPVTETLGVSTSRDILVALAENRGPEHCLVALGYAGWAPGQLEREISENSWLSGPASHDILFRMPAEQRWRAAAELLGVDLGTISGEAGHA</sequence>
<organism evidence="4 5">
    <name type="scientific">Candidatus Muproteobacteria bacterium RBG_16_65_31</name>
    <dbReference type="NCBI Taxonomy" id="1817759"/>
    <lineage>
        <taxon>Bacteria</taxon>
        <taxon>Pseudomonadati</taxon>
        <taxon>Pseudomonadota</taxon>
        <taxon>Candidatus Muproteobacteria</taxon>
    </lineage>
</organism>
<gene>
    <name evidence="4" type="ORF">A2V92_06770</name>
</gene>
<dbReference type="SUPFAM" id="SSF143456">
    <property type="entry name" value="VC0467-like"/>
    <property type="match status" value="1"/>
</dbReference>
<evidence type="ECO:0000313" key="5">
    <source>
        <dbReference type="Proteomes" id="UP000179344"/>
    </source>
</evidence>
<dbReference type="InterPro" id="IPR003774">
    <property type="entry name" value="AlgH-like"/>
</dbReference>
<comment type="caution">
    <text evidence="4">The sequence shown here is derived from an EMBL/GenBank/DDBJ whole genome shotgun (WGS) entry which is preliminary data.</text>
</comment>
<dbReference type="Pfam" id="PF02622">
    <property type="entry name" value="DUF179"/>
    <property type="match status" value="1"/>
</dbReference>
<proteinExistence type="inferred from homology"/>
<protein>
    <recommendedName>
        <fullName evidence="2">UPF0301 protein A2V92_06770</fullName>
    </recommendedName>
</protein>
<dbReference type="Proteomes" id="UP000179344">
    <property type="component" value="Unassembled WGS sequence"/>
</dbReference>
<keyword evidence="3" id="KW-0732">Signal</keyword>
<dbReference type="PANTHER" id="PTHR30327">
    <property type="entry name" value="UNCHARACTERIZED PROTEIN YQGE"/>
    <property type="match status" value="1"/>
</dbReference>
<comment type="similarity">
    <text evidence="1 2">Belongs to the UPF0301 (AlgH) family.</text>
</comment>
<dbReference type="HAMAP" id="MF_00758">
    <property type="entry name" value="UPF0301"/>
    <property type="match status" value="1"/>
</dbReference>
<evidence type="ECO:0000256" key="2">
    <source>
        <dbReference type="HAMAP-Rule" id="MF_00758"/>
    </source>
</evidence>
<dbReference type="PANTHER" id="PTHR30327:SF1">
    <property type="entry name" value="UPF0301 PROTEIN YQGE"/>
    <property type="match status" value="1"/>
</dbReference>
<evidence type="ECO:0000256" key="3">
    <source>
        <dbReference type="SAM" id="SignalP"/>
    </source>
</evidence>
<dbReference type="GO" id="GO:0005829">
    <property type="term" value="C:cytosol"/>
    <property type="evidence" value="ECO:0007669"/>
    <property type="project" value="TreeGrafter"/>
</dbReference>
<name>A0A1F6TGK2_9PROT</name>
<dbReference type="NCBIfam" id="NF001266">
    <property type="entry name" value="PRK00228.1-1"/>
    <property type="match status" value="1"/>
</dbReference>
<dbReference type="AlphaFoldDB" id="A0A1F6TGK2"/>
<dbReference type="EMBL" id="MFST01000060">
    <property type="protein sequence ID" value="OGI44267.1"/>
    <property type="molecule type" value="Genomic_DNA"/>
</dbReference>